<evidence type="ECO:0000313" key="2">
    <source>
        <dbReference type="Proteomes" id="UP000217199"/>
    </source>
</evidence>
<protein>
    <submittedName>
        <fullName evidence="1">Uncharacterized protein</fullName>
    </submittedName>
</protein>
<proteinExistence type="predicted"/>
<dbReference type="Proteomes" id="UP000217199">
    <property type="component" value="Unassembled WGS sequence"/>
</dbReference>
<dbReference type="AlphaFoldDB" id="A0A286UKC4"/>
<gene>
    <name evidence="1" type="ORF">PNOK_0491300</name>
</gene>
<dbReference type="EMBL" id="NBII01000004">
    <property type="protein sequence ID" value="PAV19979.1"/>
    <property type="molecule type" value="Genomic_DNA"/>
</dbReference>
<organism evidence="1 2">
    <name type="scientific">Pyrrhoderma noxium</name>
    <dbReference type="NCBI Taxonomy" id="2282107"/>
    <lineage>
        <taxon>Eukaryota</taxon>
        <taxon>Fungi</taxon>
        <taxon>Dikarya</taxon>
        <taxon>Basidiomycota</taxon>
        <taxon>Agaricomycotina</taxon>
        <taxon>Agaricomycetes</taxon>
        <taxon>Hymenochaetales</taxon>
        <taxon>Hymenochaetaceae</taxon>
        <taxon>Pyrrhoderma</taxon>
    </lineage>
</organism>
<evidence type="ECO:0000313" key="1">
    <source>
        <dbReference type="EMBL" id="PAV19979.1"/>
    </source>
</evidence>
<sequence length="156" mass="17891">MKLVAGLIPSSFIYQKLVTPSLIRLEYHFPRGIINYSSLRIFLQNSGSQLEELLVDNERDEIDNMISIGPIILILLPRLRRLELHGQCNSPNSWTILMRNNDDDSDATMLIPKLEMLEIVHPPDHFIDESCDIFADMLKTGGRTYGCNYSVFSHRV</sequence>
<keyword evidence="2" id="KW-1185">Reference proteome</keyword>
<reference evidence="1 2" key="1">
    <citation type="journal article" date="2017" name="Mol. Ecol.">
        <title>Comparative and population genomic landscape of Phellinus noxius: A hypervariable fungus causing root rot in trees.</title>
        <authorList>
            <person name="Chung C.L."/>
            <person name="Lee T.J."/>
            <person name="Akiba M."/>
            <person name="Lee H.H."/>
            <person name="Kuo T.H."/>
            <person name="Liu D."/>
            <person name="Ke H.M."/>
            <person name="Yokoi T."/>
            <person name="Roa M.B."/>
            <person name="Lu M.J."/>
            <person name="Chang Y.Y."/>
            <person name="Ann P.J."/>
            <person name="Tsai J.N."/>
            <person name="Chen C.Y."/>
            <person name="Tzean S.S."/>
            <person name="Ota Y."/>
            <person name="Hattori T."/>
            <person name="Sahashi N."/>
            <person name="Liou R.F."/>
            <person name="Kikuchi T."/>
            <person name="Tsai I.J."/>
        </authorList>
    </citation>
    <scope>NUCLEOTIDE SEQUENCE [LARGE SCALE GENOMIC DNA]</scope>
    <source>
        <strain evidence="1 2">FFPRI411160</strain>
    </source>
</reference>
<dbReference type="InParanoid" id="A0A286UKC4"/>
<name>A0A286UKC4_9AGAM</name>
<comment type="caution">
    <text evidence="1">The sequence shown here is derived from an EMBL/GenBank/DDBJ whole genome shotgun (WGS) entry which is preliminary data.</text>
</comment>
<accession>A0A286UKC4</accession>